<reference evidence="2 3" key="1">
    <citation type="submission" date="2018-03" db="EMBL/GenBank/DDBJ databases">
        <title>Draft genome sequence of Rohu Carp (Labeo rohita).</title>
        <authorList>
            <person name="Das P."/>
            <person name="Kushwaha B."/>
            <person name="Joshi C.G."/>
            <person name="Kumar D."/>
            <person name="Nagpure N.S."/>
            <person name="Sahoo L."/>
            <person name="Das S.P."/>
            <person name="Bit A."/>
            <person name="Patnaik S."/>
            <person name="Meher P.K."/>
            <person name="Jayasankar P."/>
            <person name="Koringa P.G."/>
            <person name="Patel N.V."/>
            <person name="Hinsu A.T."/>
            <person name="Kumar R."/>
            <person name="Pandey M."/>
            <person name="Agarwal S."/>
            <person name="Srivastava S."/>
            <person name="Singh M."/>
            <person name="Iquebal M.A."/>
            <person name="Jaiswal S."/>
            <person name="Angadi U.B."/>
            <person name="Kumar N."/>
            <person name="Raza M."/>
            <person name="Shah T.M."/>
            <person name="Rai A."/>
            <person name="Jena J.K."/>
        </authorList>
    </citation>
    <scope>NUCLEOTIDE SEQUENCE [LARGE SCALE GENOMIC DNA]</scope>
    <source>
        <strain evidence="2">DASCIFA01</strain>
        <tissue evidence="2">Testis</tissue>
    </source>
</reference>
<evidence type="ECO:0000313" key="3">
    <source>
        <dbReference type="Proteomes" id="UP000290572"/>
    </source>
</evidence>
<gene>
    <name evidence="2" type="ORF">ROHU_001020</name>
</gene>
<name>A0A498P3A1_LABRO</name>
<feature type="compositionally biased region" description="Polar residues" evidence="1">
    <location>
        <begin position="16"/>
        <end position="32"/>
    </location>
</feature>
<dbReference type="EMBL" id="QBIY01004751">
    <property type="protein sequence ID" value="RXN38538.1"/>
    <property type="molecule type" value="Genomic_DNA"/>
</dbReference>
<dbReference type="AlphaFoldDB" id="A0A498P3A1"/>
<protein>
    <submittedName>
        <fullName evidence="2">Ubiquitin carboxyl-terminal hydrolase 24-like protein</fullName>
    </submittedName>
</protein>
<proteinExistence type="predicted"/>
<evidence type="ECO:0000313" key="2">
    <source>
        <dbReference type="EMBL" id="RXN38538.1"/>
    </source>
</evidence>
<sequence>MPSMLDEELSKEGLDTLSSRPFRNAGRQSGRQLSVCGTPEKSSYRQVSMSDRSSIRVEEIIPAARVAIQTMEVGDFTSTVACFMRLTWAAAAGRLDLVGSSQPIRETTNSLLPLGVRSRVSSTGSNCSSGSEGEVTTLQAGICVKQLCVSIKDTIIAREALSLLVTCLQLRCQQLSSFYNLPSVNDFIIDVLLGSPSGEIRRVACDQLYTLSQSDTSAYPDLQKPNLFLLKVVLTAQLPLWSPTSIMRGINQRFLLVGQAMPSMLDEELSKEGLDTLSSRPFRNAGRQSGRQLSVCGTPEKSSYRQVSMSDRSSIRVEEIIPAARVAIQTMEVGDFTSTVACFMRLTWAAAAGRLDLVGSSQPIRETTNSLLPLGVRSRVSSTGSNCSSGSEGEVTTLQAGICVKQLCVSIKDTIIAREALSLLVTCLQLRCQQLSSFYNLPSVNDFIIDVLLGSPSGEVSVCIIAL</sequence>
<keyword evidence="3" id="KW-1185">Reference proteome</keyword>
<keyword evidence="2" id="KW-0378">Hydrolase</keyword>
<organism evidence="2 3">
    <name type="scientific">Labeo rohita</name>
    <name type="common">Indian major carp</name>
    <name type="synonym">Cyprinus rohita</name>
    <dbReference type="NCBI Taxonomy" id="84645"/>
    <lineage>
        <taxon>Eukaryota</taxon>
        <taxon>Metazoa</taxon>
        <taxon>Chordata</taxon>
        <taxon>Craniata</taxon>
        <taxon>Vertebrata</taxon>
        <taxon>Euteleostomi</taxon>
        <taxon>Actinopterygii</taxon>
        <taxon>Neopterygii</taxon>
        <taxon>Teleostei</taxon>
        <taxon>Ostariophysi</taxon>
        <taxon>Cypriniformes</taxon>
        <taxon>Cyprinidae</taxon>
        <taxon>Labeoninae</taxon>
        <taxon>Labeonini</taxon>
        <taxon>Labeo</taxon>
    </lineage>
</organism>
<dbReference type="Proteomes" id="UP000290572">
    <property type="component" value="Unassembled WGS sequence"/>
</dbReference>
<dbReference type="STRING" id="84645.A0A498P3A1"/>
<accession>A0A498P3A1</accession>
<comment type="caution">
    <text evidence="2">The sequence shown here is derived from an EMBL/GenBank/DDBJ whole genome shotgun (WGS) entry which is preliminary data.</text>
</comment>
<evidence type="ECO:0000256" key="1">
    <source>
        <dbReference type="SAM" id="MobiDB-lite"/>
    </source>
</evidence>
<feature type="region of interest" description="Disordered" evidence="1">
    <location>
        <begin position="1"/>
        <end position="42"/>
    </location>
</feature>
<dbReference type="GO" id="GO:0016787">
    <property type="term" value="F:hydrolase activity"/>
    <property type="evidence" value="ECO:0007669"/>
    <property type="project" value="UniProtKB-KW"/>
</dbReference>